<evidence type="ECO:0000313" key="2">
    <source>
        <dbReference type="EMBL" id="KAF7435993.1"/>
    </source>
</evidence>
<reference evidence="2" key="1">
    <citation type="submission" date="2019-07" db="EMBL/GenBank/DDBJ databases">
        <authorList>
            <person name="Palmer J.M."/>
        </authorList>
    </citation>
    <scope>NUCLEOTIDE SEQUENCE</scope>
    <source>
        <strain evidence="2">PC9</strain>
    </source>
</reference>
<dbReference type="Proteomes" id="UP000623687">
    <property type="component" value="Unassembled WGS sequence"/>
</dbReference>
<feature type="compositionally biased region" description="Basic residues" evidence="1">
    <location>
        <begin position="156"/>
        <end position="183"/>
    </location>
</feature>
<feature type="compositionally biased region" description="Low complexity" evidence="1">
    <location>
        <begin position="74"/>
        <end position="85"/>
    </location>
</feature>
<protein>
    <submittedName>
        <fullName evidence="2">Uncharacterized protein</fullName>
    </submittedName>
</protein>
<gene>
    <name evidence="2" type="ORF">PC9H_002819</name>
</gene>
<feature type="compositionally biased region" description="Polar residues" evidence="1">
    <location>
        <begin position="17"/>
        <end position="27"/>
    </location>
</feature>
<accession>A0A8H6ZXU9</accession>
<dbReference type="VEuPathDB" id="FungiDB:PC9H_002819"/>
<dbReference type="RefSeq" id="XP_036633892.1">
    <property type="nucleotide sequence ID" value="XM_036772419.1"/>
</dbReference>
<keyword evidence="3" id="KW-1185">Reference proteome</keyword>
<organism evidence="2 3">
    <name type="scientific">Pleurotus ostreatus</name>
    <name type="common">Oyster mushroom</name>
    <name type="synonym">White-rot fungus</name>
    <dbReference type="NCBI Taxonomy" id="5322"/>
    <lineage>
        <taxon>Eukaryota</taxon>
        <taxon>Fungi</taxon>
        <taxon>Dikarya</taxon>
        <taxon>Basidiomycota</taxon>
        <taxon>Agaricomycotina</taxon>
        <taxon>Agaricomycetes</taxon>
        <taxon>Agaricomycetidae</taxon>
        <taxon>Agaricales</taxon>
        <taxon>Pleurotineae</taxon>
        <taxon>Pleurotaceae</taxon>
        <taxon>Pleurotus</taxon>
    </lineage>
</organism>
<comment type="caution">
    <text evidence="2">The sequence shown here is derived from an EMBL/GenBank/DDBJ whole genome shotgun (WGS) entry which is preliminary data.</text>
</comment>
<sequence length="215" mass="23170">MRSDRGEGPSRLGPTIANAQRQRPQRQSLDKGKGKAQGGGRRPWPKDKPFTLEALAAFAESTDEEGVGAPASKPAATGPQAPTGPYVLSMDNIPTFNTDSEDDPFAEEAKEVAAKMANPVNAHRLGPLPDFDTDSEDDPFAEEAKKVAARMAANPVKKKGRGKGKAQPVARKRAAKSKVLKRKANVEESDEDEGSKEDGEGADDRDKPQRKRTRI</sequence>
<name>A0A8H6ZXU9_PLEOS</name>
<evidence type="ECO:0000313" key="3">
    <source>
        <dbReference type="Proteomes" id="UP000623687"/>
    </source>
</evidence>
<feature type="compositionally biased region" description="Basic and acidic residues" evidence="1">
    <location>
        <begin position="196"/>
        <end position="207"/>
    </location>
</feature>
<dbReference type="GeneID" id="59372637"/>
<dbReference type="EMBL" id="JACETU010000002">
    <property type="protein sequence ID" value="KAF7435993.1"/>
    <property type="molecule type" value="Genomic_DNA"/>
</dbReference>
<dbReference type="AlphaFoldDB" id="A0A8H6ZXU9"/>
<evidence type="ECO:0000256" key="1">
    <source>
        <dbReference type="SAM" id="MobiDB-lite"/>
    </source>
</evidence>
<feature type="region of interest" description="Disordered" evidence="1">
    <location>
        <begin position="1"/>
        <end position="102"/>
    </location>
</feature>
<feature type="region of interest" description="Disordered" evidence="1">
    <location>
        <begin position="116"/>
        <end position="215"/>
    </location>
</feature>
<feature type="compositionally biased region" description="Acidic residues" evidence="1">
    <location>
        <begin position="131"/>
        <end position="141"/>
    </location>
</feature>
<proteinExistence type="predicted"/>